<comment type="catalytic activity">
    <reaction evidence="3">
        <text>D-glucose + ATP = D-glucose 6-phosphate + ADP + H(+)</text>
        <dbReference type="Rhea" id="RHEA:17825"/>
        <dbReference type="ChEBI" id="CHEBI:4167"/>
        <dbReference type="ChEBI" id="CHEBI:15378"/>
        <dbReference type="ChEBI" id="CHEBI:30616"/>
        <dbReference type="ChEBI" id="CHEBI:61548"/>
        <dbReference type="ChEBI" id="CHEBI:456216"/>
        <dbReference type="EC" id="2.7.1.2"/>
    </reaction>
</comment>
<evidence type="ECO:0000256" key="1">
    <source>
        <dbReference type="ARBA" id="ARBA00022679"/>
    </source>
</evidence>
<keyword evidence="3" id="KW-0963">Cytoplasm</keyword>
<dbReference type="AlphaFoldDB" id="A0A0W0W378"/>
<dbReference type="GO" id="GO:0005536">
    <property type="term" value="F:D-glucose binding"/>
    <property type="evidence" value="ECO:0007669"/>
    <property type="project" value="InterPro"/>
</dbReference>
<dbReference type="InterPro" id="IPR043129">
    <property type="entry name" value="ATPase_NBD"/>
</dbReference>
<dbReference type="Proteomes" id="UP000054761">
    <property type="component" value="Unassembled WGS sequence"/>
</dbReference>
<keyword evidence="3" id="KW-0324">Glycolysis</keyword>
<evidence type="ECO:0000313" key="6">
    <source>
        <dbReference type="Proteomes" id="UP000054761"/>
    </source>
</evidence>
<keyword evidence="1 3" id="KW-0808">Transferase</keyword>
<dbReference type="PATRIC" id="fig|454.4.peg.1216"/>
<dbReference type="Pfam" id="PF02685">
    <property type="entry name" value="Glucokinase"/>
    <property type="match status" value="1"/>
</dbReference>
<sequence length="333" mass="36348">MLNLCQPDSVVHAIVADIGGTNARFGYVNLDNLNIDKLSVYSCKDFSTPADALNFYQEKQSLQHVKHVAIAIACPVASDFISMTNFCWQFSASDLKNQLGLSHLQVMNDFTAMAMSLPQLTSQEKIQIGSGVSDPQKPMVVLGAGTGLGVATLIPDKQRFISVPGEGGHINWAPQNEQEWFIQQFLTKQFGRVSAERLLSGPGIENIYRALAAYYKKKVDFLNASEIAHLALTEKHPLALATVKQFFASLGGFAGDLALTLGAFGGVYIAGGIVPKLLPLLHESEFRARFEAKGRFDVYNRHIPTYVVSAEQPGILGAAVLLKQKIMDEQYGL</sequence>
<dbReference type="InterPro" id="IPR050201">
    <property type="entry name" value="Bacterial_glucokinase"/>
</dbReference>
<dbReference type="NCBIfam" id="TIGR00749">
    <property type="entry name" value="glk"/>
    <property type="match status" value="1"/>
</dbReference>
<dbReference type="Gene3D" id="3.30.420.40">
    <property type="match status" value="1"/>
</dbReference>
<dbReference type="OrthoDB" id="9800595at2"/>
<dbReference type="EC" id="2.7.1.2" evidence="3"/>
<evidence type="ECO:0000256" key="3">
    <source>
        <dbReference type="HAMAP-Rule" id="MF_00524"/>
    </source>
</evidence>
<dbReference type="Gene3D" id="3.40.367.20">
    <property type="match status" value="1"/>
</dbReference>
<keyword evidence="3" id="KW-0067">ATP-binding</keyword>
<dbReference type="GO" id="GO:0005524">
    <property type="term" value="F:ATP binding"/>
    <property type="evidence" value="ECO:0007669"/>
    <property type="project" value="UniProtKB-UniRule"/>
</dbReference>
<protein>
    <recommendedName>
        <fullName evidence="3">Glucokinase</fullName>
        <ecNumber evidence="3">2.7.1.2</ecNumber>
    </recommendedName>
    <alternativeName>
        <fullName evidence="3">Glucose kinase</fullName>
    </alternativeName>
</protein>
<comment type="similarity">
    <text evidence="3 4">Belongs to the bacterial glucokinase family.</text>
</comment>
<keyword evidence="6" id="KW-1185">Reference proteome</keyword>
<keyword evidence="3" id="KW-0547">Nucleotide-binding</keyword>
<keyword evidence="2 3" id="KW-0418">Kinase</keyword>
<dbReference type="HAMAP" id="MF_00524">
    <property type="entry name" value="Glucokinase"/>
    <property type="match status" value="1"/>
</dbReference>
<dbReference type="GO" id="GO:0004340">
    <property type="term" value="F:glucokinase activity"/>
    <property type="evidence" value="ECO:0007669"/>
    <property type="project" value="UniProtKB-UniRule"/>
</dbReference>
<gene>
    <name evidence="3" type="primary">glk</name>
    <name evidence="5" type="ORF">Lisr_1130</name>
</gene>
<evidence type="ECO:0000256" key="4">
    <source>
        <dbReference type="RuleBase" id="RU004046"/>
    </source>
</evidence>
<evidence type="ECO:0000256" key="2">
    <source>
        <dbReference type="ARBA" id="ARBA00022777"/>
    </source>
</evidence>
<dbReference type="CDD" id="cd24008">
    <property type="entry name" value="ASKHA_NBD_GLK"/>
    <property type="match status" value="1"/>
</dbReference>
<comment type="subcellular location">
    <subcellularLocation>
        <location evidence="3">Cytoplasm</location>
    </subcellularLocation>
</comment>
<evidence type="ECO:0000313" key="5">
    <source>
        <dbReference type="EMBL" id="KTD26919.1"/>
    </source>
</evidence>
<dbReference type="NCBIfam" id="NF001416">
    <property type="entry name" value="PRK00292.1-3"/>
    <property type="match status" value="1"/>
</dbReference>
<dbReference type="STRING" id="454.Lisr_1130"/>
<comment type="caution">
    <text evidence="5">The sequence shown here is derived from an EMBL/GenBank/DDBJ whole genome shotgun (WGS) entry which is preliminary data.</text>
</comment>
<dbReference type="GO" id="GO:0005829">
    <property type="term" value="C:cytosol"/>
    <property type="evidence" value="ECO:0007669"/>
    <property type="project" value="TreeGrafter"/>
</dbReference>
<dbReference type="EMBL" id="LNYH01000052">
    <property type="protein sequence ID" value="KTD26919.1"/>
    <property type="molecule type" value="Genomic_DNA"/>
</dbReference>
<reference evidence="5 6" key="1">
    <citation type="submission" date="2015-11" db="EMBL/GenBank/DDBJ databases">
        <title>Genomic analysis of 38 Legionella species identifies large and diverse effector repertoires.</title>
        <authorList>
            <person name="Burstein D."/>
            <person name="Amaro F."/>
            <person name="Zusman T."/>
            <person name="Lifshitz Z."/>
            <person name="Cohen O."/>
            <person name="Gilbert J.A."/>
            <person name="Pupko T."/>
            <person name="Shuman H.A."/>
            <person name="Segal G."/>
        </authorList>
    </citation>
    <scope>NUCLEOTIDE SEQUENCE [LARGE SCALE GENOMIC DNA]</scope>
    <source>
        <strain evidence="5 6">Bercovier 4</strain>
    </source>
</reference>
<dbReference type="InterPro" id="IPR003836">
    <property type="entry name" value="Glucokinase"/>
</dbReference>
<name>A0A0W0W378_9GAMM</name>
<dbReference type="SUPFAM" id="SSF53067">
    <property type="entry name" value="Actin-like ATPase domain"/>
    <property type="match status" value="1"/>
</dbReference>
<dbReference type="PANTHER" id="PTHR47690">
    <property type="entry name" value="GLUCOKINASE"/>
    <property type="match status" value="1"/>
</dbReference>
<feature type="binding site" evidence="3">
    <location>
        <begin position="16"/>
        <end position="21"/>
    </location>
    <ligand>
        <name>ATP</name>
        <dbReference type="ChEBI" id="CHEBI:30616"/>
    </ligand>
</feature>
<proteinExistence type="inferred from homology"/>
<organism evidence="5 6">
    <name type="scientific">Legionella israelensis</name>
    <dbReference type="NCBI Taxonomy" id="454"/>
    <lineage>
        <taxon>Bacteria</taxon>
        <taxon>Pseudomonadati</taxon>
        <taxon>Pseudomonadota</taxon>
        <taxon>Gammaproteobacteria</taxon>
        <taxon>Legionellales</taxon>
        <taxon>Legionellaceae</taxon>
        <taxon>Legionella</taxon>
    </lineage>
</organism>
<dbReference type="GO" id="GO:0006096">
    <property type="term" value="P:glycolytic process"/>
    <property type="evidence" value="ECO:0007669"/>
    <property type="project" value="UniProtKB-UniRule"/>
</dbReference>
<dbReference type="PANTHER" id="PTHR47690:SF1">
    <property type="entry name" value="GLUCOKINASE"/>
    <property type="match status" value="1"/>
</dbReference>
<dbReference type="RefSeq" id="WP_058501484.1">
    <property type="nucleotide sequence ID" value="NZ_CAAAJA010000001.1"/>
</dbReference>
<accession>A0A0W0W378</accession>